<evidence type="ECO:0000256" key="8">
    <source>
        <dbReference type="ARBA" id="ARBA00022801"/>
    </source>
</evidence>
<dbReference type="AlphaFoldDB" id="A0A1F5LE90"/>
<dbReference type="RefSeq" id="XP_022486910.1">
    <property type="nucleotide sequence ID" value="XM_022633276.1"/>
</dbReference>
<dbReference type="STRING" id="1835702.A0A1F5LE90"/>
<keyword evidence="5" id="KW-0540">Nuclease</keyword>
<dbReference type="PROSITE" id="PS50879">
    <property type="entry name" value="RNASE_H_1"/>
    <property type="match status" value="1"/>
</dbReference>
<dbReference type="CDD" id="cd09280">
    <property type="entry name" value="RNase_HI_eukaryote_like"/>
    <property type="match status" value="1"/>
</dbReference>
<keyword evidence="13" id="KW-1185">Reference proteome</keyword>
<dbReference type="GO" id="GO:0003676">
    <property type="term" value="F:nucleic acid binding"/>
    <property type="evidence" value="ECO:0007669"/>
    <property type="project" value="InterPro"/>
</dbReference>
<dbReference type="Proteomes" id="UP000177622">
    <property type="component" value="Unassembled WGS sequence"/>
</dbReference>
<keyword evidence="8" id="KW-0378">Hydrolase</keyword>
<evidence type="ECO:0000256" key="1">
    <source>
        <dbReference type="ARBA" id="ARBA00000077"/>
    </source>
</evidence>
<dbReference type="GO" id="GO:0046872">
    <property type="term" value="F:metal ion binding"/>
    <property type="evidence" value="ECO:0007669"/>
    <property type="project" value="UniProtKB-KW"/>
</dbReference>
<dbReference type="GeneID" id="34578010"/>
<evidence type="ECO:0000256" key="9">
    <source>
        <dbReference type="ARBA" id="ARBA00022842"/>
    </source>
</evidence>
<dbReference type="FunFam" id="3.40.970.10:FF:000001">
    <property type="entry name" value="Ribonuclease H1"/>
    <property type="match status" value="1"/>
</dbReference>
<keyword evidence="9" id="KW-0460">Magnesium</keyword>
<evidence type="ECO:0000313" key="13">
    <source>
        <dbReference type="Proteomes" id="UP000177622"/>
    </source>
</evidence>
<dbReference type="OrthoDB" id="407198at2759"/>
<evidence type="ECO:0000256" key="6">
    <source>
        <dbReference type="ARBA" id="ARBA00022723"/>
    </source>
</evidence>
<evidence type="ECO:0000256" key="4">
    <source>
        <dbReference type="ARBA" id="ARBA00012180"/>
    </source>
</evidence>
<dbReference type="PANTHER" id="PTHR10642:SF26">
    <property type="entry name" value="RIBONUCLEASE H1"/>
    <property type="match status" value="1"/>
</dbReference>
<dbReference type="PANTHER" id="PTHR10642">
    <property type="entry name" value="RIBONUCLEASE H1"/>
    <property type="match status" value="1"/>
</dbReference>
<gene>
    <name evidence="12" type="ORF">PENARI_c013G07983</name>
</gene>
<proteinExistence type="inferred from homology"/>
<dbReference type="InterPro" id="IPR002156">
    <property type="entry name" value="RNaseH_domain"/>
</dbReference>
<dbReference type="InterPro" id="IPR050092">
    <property type="entry name" value="RNase_H"/>
</dbReference>
<keyword evidence="6" id="KW-0479">Metal-binding</keyword>
<feature type="region of interest" description="Disordered" evidence="10">
    <location>
        <begin position="185"/>
        <end position="211"/>
    </location>
</feature>
<dbReference type="SUPFAM" id="SSF55658">
    <property type="entry name" value="L9 N-domain-like"/>
    <property type="match status" value="2"/>
</dbReference>
<dbReference type="GO" id="GO:0043137">
    <property type="term" value="P:DNA replication, removal of RNA primer"/>
    <property type="evidence" value="ECO:0007669"/>
    <property type="project" value="TreeGrafter"/>
</dbReference>
<dbReference type="SUPFAM" id="SSF53098">
    <property type="entry name" value="Ribonuclease H-like"/>
    <property type="match status" value="1"/>
</dbReference>
<dbReference type="GO" id="GO:0004523">
    <property type="term" value="F:RNA-DNA hybrid ribonuclease activity"/>
    <property type="evidence" value="ECO:0007669"/>
    <property type="project" value="UniProtKB-EC"/>
</dbReference>
<feature type="region of interest" description="Disordered" evidence="10">
    <location>
        <begin position="1"/>
        <end position="36"/>
    </location>
</feature>
<organism evidence="12 13">
    <name type="scientific">Penicillium arizonense</name>
    <dbReference type="NCBI Taxonomy" id="1835702"/>
    <lineage>
        <taxon>Eukaryota</taxon>
        <taxon>Fungi</taxon>
        <taxon>Dikarya</taxon>
        <taxon>Ascomycota</taxon>
        <taxon>Pezizomycotina</taxon>
        <taxon>Eurotiomycetes</taxon>
        <taxon>Eurotiomycetidae</taxon>
        <taxon>Eurotiales</taxon>
        <taxon>Aspergillaceae</taxon>
        <taxon>Penicillium</taxon>
    </lineage>
</organism>
<feature type="compositionally biased region" description="Pro residues" evidence="10">
    <location>
        <begin position="7"/>
        <end position="25"/>
    </location>
</feature>
<dbReference type="Pfam" id="PF00075">
    <property type="entry name" value="RNase_H"/>
    <property type="match status" value="1"/>
</dbReference>
<dbReference type="EMBL" id="LXJU01000013">
    <property type="protein sequence ID" value="OGE51465.1"/>
    <property type="molecule type" value="Genomic_DNA"/>
</dbReference>
<name>A0A1F5LE90_PENAI</name>
<sequence length="423" mass="46031">MNETTPSPSPAPVPKASPGSKPSPSPTAGTKRKRNTPAKYYAVKAGHKPGIYYGWNDCLAQITGFKGAICECAFRCGRSGASIWQVTENINALVQSFPSQEAANAFLNGVKLPTSASSGAETRFYGIQRGRVPGVYTDWTKAQEQIRGFARPRYRKFSTREEAEDFVREGQKPVPAVGFGVPSGAHGIETEAPKDAEGVGFAPGDGPLPQGAEDGFDPNVLLDPATGKVVYKTTTQKAATKTQSTGIPGMLRIYTDGSSLRNGTPLASAGVGVYFGPDDQSRNVSEPLKGSRQTNQRAELTAILRAIDIAPRHRDVTIFTDSRYAIDCVTVWFVNWRRNNWMTRDKKPVENKDLVESILVKIEERNELKVNTLFEWVKGHNKDPGNEEADRLAVNGAHQGVSAKAEALEVAQDVPDEVFDEDF</sequence>
<feature type="compositionally biased region" description="Basic and acidic residues" evidence="10">
    <location>
        <begin position="188"/>
        <end position="197"/>
    </location>
</feature>
<accession>A0A1F5LE90</accession>
<evidence type="ECO:0000256" key="5">
    <source>
        <dbReference type="ARBA" id="ARBA00022722"/>
    </source>
</evidence>
<evidence type="ECO:0000313" key="12">
    <source>
        <dbReference type="EMBL" id="OGE51465.1"/>
    </source>
</evidence>
<comment type="catalytic activity">
    <reaction evidence="1">
        <text>Endonucleolytic cleavage to 5'-phosphomonoester.</text>
        <dbReference type="EC" id="3.1.26.4"/>
    </reaction>
</comment>
<dbReference type="Gene3D" id="3.30.420.10">
    <property type="entry name" value="Ribonuclease H-like superfamily/Ribonuclease H"/>
    <property type="match status" value="1"/>
</dbReference>
<dbReference type="InterPro" id="IPR036397">
    <property type="entry name" value="RNaseH_sf"/>
</dbReference>
<feature type="domain" description="RNase H type-1" evidence="11">
    <location>
        <begin position="247"/>
        <end position="398"/>
    </location>
</feature>
<dbReference type="InterPro" id="IPR037056">
    <property type="entry name" value="RNase_H1_N_sf"/>
</dbReference>
<dbReference type="InterPro" id="IPR012337">
    <property type="entry name" value="RNaseH-like_sf"/>
</dbReference>
<reference evidence="12 13" key="1">
    <citation type="journal article" date="2016" name="Sci. Rep.">
        <title>Penicillium arizonense, a new, genome sequenced fungal species, reveals a high chemical diversity in secreted metabolites.</title>
        <authorList>
            <person name="Grijseels S."/>
            <person name="Nielsen J.C."/>
            <person name="Randelovic M."/>
            <person name="Nielsen J."/>
            <person name="Nielsen K.F."/>
            <person name="Workman M."/>
            <person name="Frisvad J.C."/>
        </authorList>
    </citation>
    <scope>NUCLEOTIDE SEQUENCE [LARGE SCALE GENOMIC DNA]</scope>
    <source>
        <strain evidence="12 13">CBS 141311</strain>
    </source>
</reference>
<evidence type="ECO:0000256" key="7">
    <source>
        <dbReference type="ARBA" id="ARBA00022759"/>
    </source>
</evidence>
<evidence type="ECO:0000256" key="10">
    <source>
        <dbReference type="SAM" id="MobiDB-lite"/>
    </source>
</evidence>
<evidence type="ECO:0000256" key="3">
    <source>
        <dbReference type="ARBA" id="ARBA00005300"/>
    </source>
</evidence>
<evidence type="ECO:0000256" key="2">
    <source>
        <dbReference type="ARBA" id="ARBA00001946"/>
    </source>
</evidence>
<keyword evidence="7" id="KW-0255">Endonuclease</keyword>
<dbReference type="InterPro" id="IPR011320">
    <property type="entry name" value="RNase_H1_N"/>
</dbReference>
<protein>
    <recommendedName>
        <fullName evidence="4">ribonuclease H</fullName>
        <ecNumber evidence="4">3.1.26.4</ecNumber>
    </recommendedName>
</protein>
<comment type="cofactor">
    <cofactor evidence="2">
        <name>Mg(2+)</name>
        <dbReference type="ChEBI" id="CHEBI:18420"/>
    </cofactor>
</comment>
<comment type="caution">
    <text evidence="12">The sequence shown here is derived from an EMBL/GenBank/DDBJ whole genome shotgun (WGS) entry which is preliminary data.</text>
</comment>
<dbReference type="FunFam" id="3.30.420.10:FF:000090">
    <property type="entry name" value="Ribonuclease H"/>
    <property type="match status" value="1"/>
</dbReference>
<evidence type="ECO:0000259" key="11">
    <source>
        <dbReference type="PROSITE" id="PS50879"/>
    </source>
</evidence>
<comment type="similarity">
    <text evidence="3">Belongs to the RNase H family.</text>
</comment>
<dbReference type="Pfam" id="PF01693">
    <property type="entry name" value="Cauli_VI"/>
    <property type="match status" value="2"/>
</dbReference>
<dbReference type="InterPro" id="IPR009027">
    <property type="entry name" value="Ribosomal_bL9/RNase_H1_N"/>
</dbReference>
<dbReference type="Gene3D" id="3.40.970.10">
    <property type="entry name" value="Ribonuclease H1, N-terminal domain"/>
    <property type="match status" value="2"/>
</dbReference>
<dbReference type="EC" id="3.1.26.4" evidence="4"/>